<dbReference type="EMBL" id="CM041541">
    <property type="protein sequence ID" value="KAI3365974.1"/>
    <property type="molecule type" value="Genomic_DNA"/>
</dbReference>
<organism evidence="1 2">
    <name type="scientific">Scortum barcoo</name>
    <name type="common">barcoo grunter</name>
    <dbReference type="NCBI Taxonomy" id="214431"/>
    <lineage>
        <taxon>Eukaryota</taxon>
        <taxon>Metazoa</taxon>
        <taxon>Chordata</taxon>
        <taxon>Craniata</taxon>
        <taxon>Vertebrata</taxon>
        <taxon>Euteleostomi</taxon>
        <taxon>Actinopterygii</taxon>
        <taxon>Neopterygii</taxon>
        <taxon>Teleostei</taxon>
        <taxon>Neoteleostei</taxon>
        <taxon>Acanthomorphata</taxon>
        <taxon>Eupercaria</taxon>
        <taxon>Centrarchiformes</taxon>
        <taxon>Terapontoidei</taxon>
        <taxon>Terapontidae</taxon>
        <taxon>Scortum</taxon>
    </lineage>
</organism>
<gene>
    <name evidence="1" type="ORF">L3Q82_009803</name>
</gene>
<reference evidence="1" key="1">
    <citation type="submission" date="2022-04" db="EMBL/GenBank/DDBJ databases">
        <title>Jade perch genome.</title>
        <authorList>
            <person name="Chao B."/>
        </authorList>
    </citation>
    <scope>NUCLEOTIDE SEQUENCE</scope>
    <source>
        <strain evidence="1">CB-2022</strain>
    </source>
</reference>
<proteinExistence type="predicted"/>
<evidence type="ECO:0000313" key="1">
    <source>
        <dbReference type="EMBL" id="KAI3365974.1"/>
    </source>
</evidence>
<accession>A0ACB8WDU5</accession>
<protein>
    <submittedName>
        <fullName evidence="1">Uncharacterized protein</fullName>
    </submittedName>
</protein>
<sequence>MDDRRSVEPLWTGIVTEGRGALALGTGKRCEVDQICGCAMPDEMARPLIRGRGEEGRSRHLEASASEPGTPVVGILGTGDFSRSLARRLVGCGYQVVVGSRTPKRSVALFPEEAEVTSQMEAASQADLVFVAVYPEHHSTLVDLKPTLAGKTLVDVSNGLRINRDGPSNAEQLADLFPESCIVKGFNTVSAWTLQMGPRDGNRQVLLCSDSVKAKSSVMQLCRRMGFVPVDMGLLSSSLEIENIPLYLFPSWHIPILCTVSLFFFFYLYNFVRDVLQPYITAGKSVFYKMPIETVNVTLPSVALVMLSLVYLPGLFAAFLQLWWGTKYNRFPKWLDRWLTGRKQFGLCSFLCAALHAIYSLCLPLRKSFRYKLINSAFKQVKEGVEDSWVDEQVWRMELYLSVGILALGLLSLLAITSLPSVANSVNWREFSFIQSTLGYCALFMATLHTILYGWNRAFDPAQYRFLLPPTFLLVLLLPLVVLLGRTALLVPCVARRLGQIRRGWEKSRHIRFTLPEDDCRNGLEDDKLDVNAAAAASLYFLSSYQQSFKKAAAEVMVLKQQPNYDEFGELYGLYKQATVGDCNTAEPRPLQTTSCRLSHEEPELTPFSFFFAGMEVALSAPQMLSEPLRRGTPLPLSQLVEESRSTANIPNHLLESKIYAKLKSNSLIQAEPPVLHFSGFELGKDYTKILKLINISSEVMNIHIIPTQTKHFQTTYTKKLLICLDIRSHVYSEISLISSPSLWPHLLCFLSFVFIQPTYILSKGEENLLIPVHAYPVIDDLHIPPRIELSAVPLGQRVCHAIPLRCSCPTDFEFQVYVIQPHKAFSIQPLTGVIPANGEVEILVTFSPFQYETCQVTIQLIISQFNTKPYLCTITGSSAPHLVLGELGRKPGHGKFKGPSPATRVPPRSKTKHRSIKEADKSKVVFSANPGLKPQVDVCTPAGVAKMLIRDTNKLGSRDLREAISCGSMVGLQNRQMKEALFIKRVQQNMKEEQASHLRWQVHLGKDPVSDHTRRQIVEEREIALHEYMVKRGDIRHEEDFTAGQPKLSSRRVLCEAGQVHEGAPSFQFYPSFQWELRQRALRLFQQAARKVVIRCRMNRRLTCLKKLSDSMKNLAKKGSDHSVNSSFGNNLIIPFEESATYDAKISPDQVFPFAFPVFSDEDDPLAHSNLVTVPVDPIDVTVTTHIPFFKLQVPQHYKLMGYQPVSAWEAFNSYIHTTLARPLRTEDEQVPNERGPQSPTAVELKVLEEQRHEDEEDGVEVKETATLTFRAPEALLRPYPANPLRIFNPAPGLQTYKPKPKYLESDLEFHLCPLPRYTFPESDTSGVGSETTHTQKKFLDRKELITGLMTWKNFDLMTSVCLSTQPALTSDCALPWSADYSADILPLTAPPPLTGPPDDLEPLTDKQCEGSGVQLTPEMIRAEFLSEEALVSNSNLTRGMTARHQRELLMEATYRSEFSQMGKRVTARLKQLGVTDRTSHSPGEDCE</sequence>
<name>A0ACB8WDU5_9TELE</name>
<comment type="caution">
    <text evidence="1">The sequence shown here is derived from an EMBL/GenBank/DDBJ whole genome shotgun (WGS) entry which is preliminary data.</text>
</comment>
<keyword evidence="2" id="KW-1185">Reference proteome</keyword>
<evidence type="ECO:0000313" key="2">
    <source>
        <dbReference type="Proteomes" id="UP000831701"/>
    </source>
</evidence>
<dbReference type="Proteomes" id="UP000831701">
    <property type="component" value="Chromosome 11"/>
</dbReference>